<name>A0A0H5RLL1_9EUKA</name>
<sequence>MMSLLARTFIGLILSLAIAAHSKRNRSLDTSGALAAVCVGTTLVAAGNQFALAMLVFFFTSSRITKLAPSRKKQIESDFKEGGQRTAVQVFCNSFPAVVAASLHLCFYDLPTNPVKGGITSEALQLFVFGYFTCCAADTWSSEIGVLSTTKPFLVTTWARVPAGTNGAVSLLGLFASAAGGIVQALTWYASTTSNPVVILVGALIGVTGSLIDSLLGATLQFSGKKLDSNKVVNQPTAKAIHISGRNILTNDQVNLVSATLTGFLTSYIGKLCHCV</sequence>
<dbReference type="Pfam" id="PF01940">
    <property type="entry name" value="DUF92"/>
    <property type="match status" value="1"/>
</dbReference>
<evidence type="ECO:0000256" key="2">
    <source>
        <dbReference type="ARBA" id="ARBA00009012"/>
    </source>
</evidence>
<evidence type="ECO:0000256" key="7">
    <source>
        <dbReference type="SAM" id="SignalP"/>
    </source>
</evidence>
<evidence type="ECO:0000256" key="5">
    <source>
        <dbReference type="ARBA" id="ARBA00023136"/>
    </source>
</evidence>
<proteinExistence type="inferred from homology"/>
<evidence type="ECO:0000256" key="3">
    <source>
        <dbReference type="ARBA" id="ARBA00022692"/>
    </source>
</evidence>
<evidence type="ECO:0000256" key="4">
    <source>
        <dbReference type="ARBA" id="ARBA00022989"/>
    </source>
</evidence>
<feature type="transmembrane region" description="Helical" evidence="6">
    <location>
        <begin position="168"/>
        <end position="191"/>
    </location>
</feature>
<dbReference type="GO" id="GO:0016020">
    <property type="term" value="C:membrane"/>
    <property type="evidence" value="ECO:0007669"/>
    <property type="project" value="UniProtKB-SubCell"/>
</dbReference>
<comment type="similarity">
    <text evidence="2">Belongs to the TMEM19 family.</text>
</comment>
<keyword evidence="4 6" id="KW-1133">Transmembrane helix</keyword>
<keyword evidence="7" id="KW-0732">Signal</keyword>
<evidence type="ECO:0000256" key="6">
    <source>
        <dbReference type="SAM" id="Phobius"/>
    </source>
</evidence>
<dbReference type="InterPro" id="IPR002794">
    <property type="entry name" value="DUF92_TMEM19"/>
</dbReference>
<reference evidence="8" key="1">
    <citation type="submission" date="2015-04" db="EMBL/GenBank/DDBJ databases">
        <title>The genome sequence of the plant pathogenic Rhizarian Plasmodiophora brassicae reveals insights in its biotrophic life cycle and the origin of chitin synthesis.</title>
        <authorList>
            <person name="Schwelm A."/>
            <person name="Fogelqvist J."/>
            <person name="Knaust A."/>
            <person name="Julke S."/>
            <person name="Lilja T."/>
            <person name="Dhandapani V."/>
            <person name="Bonilla-Rosso G."/>
            <person name="Karlsson M."/>
            <person name="Shevchenko A."/>
            <person name="Choi S.R."/>
            <person name="Kim H.G."/>
            <person name="Park J.Y."/>
            <person name="Lim Y.P."/>
            <person name="Ludwig-Muller J."/>
            <person name="Dixelius C."/>
        </authorList>
    </citation>
    <scope>NUCLEOTIDE SEQUENCE</scope>
    <source>
        <tissue evidence="8">Potato root galls</tissue>
    </source>
</reference>
<evidence type="ECO:0000313" key="8">
    <source>
        <dbReference type="EMBL" id="CRZ09619.1"/>
    </source>
</evidence>
<organism evidence="8">
    <name type="scientific">Spongospora subterranea</name>
    <dbReference type="NCBI Taxonomy" id="70186"/>
    <lineage>
        <taxon>Eukaryota</taxon>
        <taxon>Sar</taxon>
        <taxon>Rhizaria</taxon>
        <taxon>Endomyxa</taxon>
        <taxon>Phytomyxea</taxon>
        <taxon>Plasmodiophorida</taxon>
        <taxon>Plasmodiophoridae</taxon>
        <taxon>Spongospora</taxon>
    </lineage>
</organism>
<feature type="signal peptide" evidence="7">
    <location>
        <begin position="1"/>
        <end position="19"/>
    </location>
</feature>
<accession>A0A0H5RLL1</accession>
<feature type="chain" id="PRO_5005223293" description="Transmembrane protein 19" evidence="7">
    <location>
        <begin position="20"/>
        <end position="276"/>
    </location>
</feature>
<dbReference type="PANTHER" id="PTHR13353">
    <property type="entry name" value="TRANSMEMBRANE PROTEIN 19"/>
    <property type="match status" value="1"/>
</dbReference>
<dbReference type="EMBL" id="HACM01009177">
    <property type="protein sequence ID" value="CRZ09619.1"/>
    <property type="molecule type" value="Transcribed_RNA"/>
</dbReference>
<feature type="transmembrane region" description="Helical" evidence="6">
    <location>
        <begin position="32"/>
        <end position="59"/>
    </location>
</feature>
<feature type="transmembrane region" description="Helical" evidence="6">
    <location>
        <begin position="197"/>
        <end position="216"/>
    </location>
</feature>
<protein>
    <recommendedName>
        <fullName evidence="9">Transmembrane protein 19</fullName>
    </recommendedName>
</protein>
<dbReference type="AlphaFoldDB" id="A0A0H5RLL1"/>
<dbReference type="PANTHER" id="PTHR13353:SF5">
    <property type="entry name" value="TRANSMEMBRANE PROTEIN 19"/>
    <property type="match status" value="1"/>
</dbReference>
<keyword evidence="3 6" id="KW-0812">Transmembrane</keyword>
<keyword evidence="5 6" id="KW-0472">Membrane</keyword>
<comment type="subcellular location">
    <subcellularLocation>
        <location evidence="1">Membrane</location>
        <topology evidence="1">Multi-pass membrane protein</topology>
    </subcellularLocation>
</comment>
<evidence type="ECO:0008006" key="9">
    <source>
        <dbReference type="Google" id="ProtNLM"/>
    </source>
</evidence>
<evidence type="ECO:0000256" key="1">
    <source>
        <dbReference type="ARBA" id="ARBA00004141"/>
    </source>
</evidence>